<dbReference type="RefSeq" id="WP_172692195.1">
    <property type="nucleotide sequence ID" value="NZ_MG205643.1"/>
</dbReference>
<keyword evidence="4" id="KW-0812">Transmembrane</keyword>
<feature type="domain" description="SpaA-like prealbumin fold" evidence="5">
    <location>
        <begin position="946"/>
        <end position="1035"/>
    </location>
</feature>
<dbReference type="EMBL" id="MG205643">
    <property type="protein sequence ID" value="AUO31812.1"/>
    <property type="molecule type" value="Genomic_DNA"/>
</dbReference>
<dbReference type="Pfam" id="PF17802">
    <property type="entry name" value="SpaA"/>
    <property type="match status" value="10"/>
</dbReference>
<comment type="similarity">
    <text evidence="1">Belongs to the serine-aspartate repeat-containing protein (SDr) family.</text>
</comment>
<feature type="domain" description="SpaA-like prealbumin fold" evidence="5">
    <location>
        <begin position="1039"/>
        <end position="1124"/>
    </location>
</feature>
<geneLocation type="plasmid" evidence="6">
    <name>pCS1-5</name>
</geneLocation>
<feature type="domain" description="SpaA-like prealbumin fold" evidence="5">
    <location>
        <begin position="738"/>
        <end position="835"/>
    </location>
</feature>
<dbReference type="InterPro" id="IPR041033">
    <property type="entry name" value="SpaA_PFL_dom_1"/>
</dbReference>
<feature type="domain" description="SpaA-like prealbumin fold" evidence="5">
    <location>
        <begin position="455"/>
        <end position="542"/>
    </location>
</feature>
<sequence length="1355" mass="151276">MVLKKFKQKLGKITNSKYMKKVSCITLASALVINTMGGTISAFAEEIQGRSPRSLSVHQEGSPMSFIGDRHGNFLKFPKLKMNDGRWAYCMEHNKPTPSGITYSEGRELDNGVKYILEYEPNTGSQDKDYYIKAAALKYYLGQIQWINYAVTGTDIRDHVLNLVAQARGTTLLDIVNEDSNVEVINQDQESIDVKAKNSNIKIINEDATIDTNLDEVSKIKKMNIGNAKAMPRSSVSITASPRTQDFKIVGDNYETDWYHVSIQGDLTSYRMDIKGQPNGTQIINQNGQVVTSLTKNDTKFKLRVPKANVNGNFTVKILLRGIFLSNTAMEYVPSNSTYQKVASIAKYPTNADDKSLLTANLIGNGGIEVIKKSENGNVLQGAGFKLMKNGADVRGIQETDGNGRTVFNDLAPGEYDLVEVKAPIGHVISHANTKVTVNAGTTSTIEVSNEVIKGKVQVLKVDEETGQPLKGAEFDLKNKVTGKVVEKLVTGEDGKALSSLHPFGEYVLQEIKAPDKYTLNGQEHFVTISEHMKTIEVTAKNRIIKGKIAVEKSDSEFEDLKLQGVEFEISNEEGNVVDKLVTDEKGKAISKLLNYGKYFLKETKTLPTHILNPKIYEVNITEDGKVYNYDIKNDVIKGKLQIVKVDKENEEVPVKGAIFDVIATNVFGVKTGTVVDTVTTDKNGFAFTKDLRAGDYKIIETKAPEGYWHSEKEYHVSITENGKVEVKYISNKPIQAKLRVLKSDSKDKLPLANAEFKIIDKKTGKDVEFTDFLGGIIPHKKVVFKTNENGEFVTPQHLKYGEYKLVEVKAPEGYNLVEPIDFIINEDMSLQEIELLGTITTQKVEDTRITGNMELLKINSETKKPLENVEFKVTCLDGFMKDETWDLKSNKDGKVSLKDLEYGKYQIKEIKTIEGYVLNEKPINFEIKENGKTVKLEMTNKMIRGNVEVIKIDSEKLFNMPLKDAEFTIYDKDGKEVDKLVTNIFGHVKSKDLLYGSFTMKETKAPEGYKPSDTVYEINISQDGQIVKFNIENNVKKGKVEVIKKDDKTNANLEGAEFTIYDKDHKELEKLVTDKNGYASKDLRYGSYTMQETKAPIGYVLSDKVYEINIDKDGKLVTFEIPNTMIEGEVDFSKTDVSTGETIEGAKIEITGISETNKDIKIEFISSKEDNKFKVPYGKYEIREKVAPNGYVLSEEVGTFEIKENGEVVKAELKNKKIEGTLKFEKIDSKTNEVIEGAKIKVECIEGFNKGKAIDFTSSKEGNTINNLLSGKYTISEVEAPKGYIKTNEVGTFEISEDGQVVKVQLKNDKMIVNTVNPKTGDTGGLFISVSFALMALTGLLIVNVFVKNRKKDA</sequence>
<feature type="domain" description="SpaA-like prealbumin fold" evidence="5">
    <location>
        <begin position="1129"/>
        <end position="1218"/>
    </location>
</feature>
<keyword evidence="4" id="KW-1133">Transmembrane helix</keyword>
<evidence type="ECO:0000256" key="4">
    <source>
        <dbReference type="SAM" id="Phobius"/>
    </source>
</evidence>
<keyword evidence="4" id="KW-0472">Membrane</keyword>
<dbReference type="InterPro" id="IPR013783">
    <property type="entry name" value="Ig-like_fold"/>
</dbReference>
<feature type="domain" description="SpaA-like prealbumin fold" evidence="5">
    <location>
        <begin position="852"/>
        <end position="942"/>
    </location>
</feature>
<keyword evidence="2" id="KW-0964">Secreted</keyword>
<evidence type="ECO:0000256" key="1">
    <source>
        <dbReference type="ARBA" id="ARBA00007257"/>
    </source>
</evidence>
<evidence type="ECO:0000256" key="2">
    <source>
        <dbReference type="ARBA" id="ARBA00022525"/>
    </source>
</evidence>
<dbReference type="Gene3D" id="2.60.40.10">
    <property type="entry name" value="Immunoglobulins"/>
    <property type="match status" value="10"/>
</dbReference>
<proteinExistence type="inferred from homology"/>
<organism evidence="6">
    <name type="scientific">Paraclostridium sordellii</name>
    <name type="common">Clostridium sordellii</name>
    <dbReference type="NCBI Taxonomy" id="1505"/>
    <lineage>
        <taxon>Bacteria</taxon>
        <taxon>Bacillati</taxon>
        <taxon>Bacillota</taxon>
        <taxon>Clostridia</taxon>
        <taxon>Peptostreptococcales</taxon>
        <taxon>Peptostreptococcaceae</taxon>
        <taxon>Paraclostridium</taxon>
    </lineage>
</organism>
<keyword evidence="6" id="KW-0614">Plasmid</keyword>
<evidence type="ECO:0000313" key="6">
    <source>
        <dbReference type="EMBL" id="AUO31812.1"/>
    </source>
</evidence>
<reference evidence="6" key="1">
    <citation type="submission" date="2017-10" db="EMBL/GenBank/DDBJ databases">
        <title>Conjugative transfer of the toxin plasmid of Clostridium sordellii.</title>
        <authorList>
            <person name="Vidor C.J."/>
            <person name="Awad M."/>
            <person name="Lyras D."/>
        </authorList>
    </citation>
    <scope>NUCLEOTIDE SEQUENCE</scope>
    <source>
        <strain evidence="6">S0804018</strain>
        <plasmid evidence="6">pCS1-5</plasmid>
    </source>
</reference>
<name>A0A2I6SWA2_PARSO</name>
<keyword evidence="3" id="KW-0732">Signal</keyword>
<feature type="domain" description="SpaA-like prealbumin fold" evidence="5">
    <location>
        <begin position="367"/>
        <end position="451"/>
    </location>
</feature>
<feature type="transmembrane region" description="Helical" evidence="4">
    <location>
        <begin position="1327"/>
        <end position="1348"/>
    </location>
</feature>
<protein>
    <recommendedName>
        <fullName evidence="5">SpaA-like prealbumin fold domain-containing protein</fullName>
    </recommendedName>
</protein>
<feature type="domain" description="SpaA-like prealbumin fold" evidence="5">
    <location>
        <begin position="639"/>
        <end position="729"/>
    </location>
</feature>
<feature type="domain" description="SpaA-like prealbumin fold" evidence="5">
    <location>
        <begin position="1221"/>
        <end position="1311"/>
    </location>
</feature>
<evidence type="ECO:0000256" key="3">
    <source>
        <dbReference type="ARBA" id="ARBA00022729"/>
    </source>
</evidence>
<evidence type="ECO:0000259" key="5">
    <source>
        <dbReference type="Pfam" id="PF17802"/>
    </source>
</evidence>
<dbReference type="PANTHER" id="PTHR36108:SF13">
    <property type="entry name" value="COLOSSIN-B-RELATED"/>
    <property type="match status" value="1"/>
</dbReference>
<dbReference type="SUPFAM" id="SSF49478">
    <property type="entry name" value="Cna protein B-type domain"/>
    <property type="match status" value="7"/>
</dbReference>
<dbReference type="PANTHER" id="PTHR36108">
    <property type="entry name" value="COLOSSIN-B-RELATED"/>
    <property type="match status" value="1"/>
</dbReference>
<accession>A0A2I6SWA2</accession>
<feature type="domain" description="SpaA-like prealbumin fold" evidence="5">
    <location>
        <begin position="547"/>
        <end position="635"/>
    </location>
</feature>